<feature type="non-terminal residue" evidence="2">
    <location>
        <position position="1"/>
    </location>
</feature>
<proteinExistence type="inferred from homology"/>
<dbReference type="GO" id="GO:0007131">
    <property type="term" value="P:reciprocal meiotic recombination"/>
    <property type="evidence" value="ECO:0007669"/>
    <property type="project" value="TreeGrafter"/>
</dbReference>
<dbReference type="GO" id="GO:0005524">
    <property type="term" value="F:ATP binding"/>
    <property type="evidence" value="ECO:0007669"/>
    <property type="project" value="InterPro"/>
</dbReference>
<comment type="similarity">
    <text evidence="1">Belongs to the DNA mismatch repair MutS family.</text>
</comment>
<dbReference type="GO" id="GO:0030983">
    <property type="term" value="F:mismatched DNA binding"/>
    <property type="evidence" value="ECO:0007669"/>
    <property type="project" value="InterPro"/>
</dbReference>
<dbReference type="AlphaFoldDB" id="A0A1B6FCD6"/>
<name>A0A1B6FCD6_9HEMI</name>
<dbReference type="SUPFAM" id="SSF48334">
    <property type="entry name" value="DNA repair protein MutS, domain III"/>
    <property type="match status" value="1"/>
</dbReference>
<dbReference type="GO" id="GO:0140664">
    <property type="term" value="F:ATP-dependent DNA damage sensor activity"/>
    <property type="evidence" value="ECO:0007669"/>
    <property type="project" value="InterPro"/>
</dbReference>
<reference evidence="2" key="1">
    <citation type="submission" date="2015-11" db="EMBL/GenBank/DDBJ databases">
        <title>De novo transcriptome assembly of four potential Pierce s Disease insect vectors from Arizona vineyards.</title>
        <authorList>
            <person name="Tassone E.E."/>
        </authorList>
    </citation>
    <scope>NUCLEOTIDE SEQUENCE</scope>
</reference>
<feature type="non-terminal residue" evidence="2">
    <location>
        <position position="205"/>
    </location>
</feature>
<protein>
    <submittedName>
        <fullName evidence="2">Uncharacterized protein</fullName>
    </submittedName>
</protein>
<evidence type="ECO:0000313" key="2">
    <source>
        <dbReference type="EMBL" id="JAS47838.1"/>
    </source>
</evidence>
<dbReference type="InterPro" id="IPR036187">
    <property type="entry name" value="DNA_mismatch_repair_MutS_sf"/>
</dbReference>
<gene>
    <name evidence="2" type="ORF">g.44400</name>
</gene>
<accession>A0A1B6FCD6</accession>
<dbReference type="PANTHER" id="PTHR11361:SF21">
    <property type="entry name" value="MUTS PROTEIN HOMOLOG 4"/>
    <property type="match status" value="1"/>
</dbReference>
<dbReference type="PANTHER" id="PTHR11361">
    <property type="entry name" value="DNA MISMATCH REPAIR PROTEIN MUTS FAMILY MEMBER"/>
    <property type="match status" value="1"/>
</dbReference>
<dbReference type="InterPro" id="IPR045076">
    <property type="entry name" value="MutS"/>
</dbReference>
<dbReference type="GO" id="GO:0006298">
    <property type="term" value="P:mismatch repair"/>
    <property type="evidence" value="ECO:0007669"/>
    <property type="project" value="InterPro"/>
</dbReference>
<sequence length="205" mass="23262">LKETLDSTQTPYFHKVLKDLDDERFALMQTTILEVINDDARTKKGYSASQLQRCFAIKTGINGLLDMARSSYSDLVSTTHEKIQEMALEFNLPLRASCTLTKGLHIQLRVLRNSGFSVKDLPAVFIQVSRTKNLITCTTEELVVLNHRMRQMLLEIQILSNVVLHQLLQKLRAQIGCLYRLCEDIAELDLLVALAQVSSADRFIP</sequence>
<dbReference type="GO" id="GO:0005634">
    <property type="term" value="C:nucleus"/>
    <property type="evidence" value="ECO:0007669"/>
    <property type="project" value="TreeGrafter"/>
</dbReference>
<organism evidence="2">
    <name type="scientific">Cuerna arida</name>
    <dbReference type="NCBI Taxonomy" id="1464854"/>
    <lineage>
        <taxon>Eukaryota</taxon>
        <taxon>Metazoa</taxon>
        <taxon>Ecdysozoa</taxon>
        <taxon>Arthropoda</taxon>
        <taxon>Hexapoda</taxon>
        <taxon>Insecta</taxon>
        <taxon>Pterygota</taxon>
        <taxon>Neoptera</taxon>
        <taxon>Paraneoptera</taxon>
        <taxon>Hemiptera</taxon>
        <taxon>Auchenorrhyncha</taxon>
        <taxon>Membracoidea</taxon>
        <taxon>Cicadellidae</taxon>
        <taxon>Cicadellinae</taxon>
        <taxon>Proconiini</taxon>
        <taxon>Cuerna</taxon>
    </lineage>
</organism>
<evidence type="ECO:0000256" key="1">
    <source>
        <dbReference type="ARBA" id="ARBA00006271"/>
    </source>
</evidence>
<dbReference type="EMBL" id="GECZ01021931">
    <property type="protein sequence ID" value="JAS47838.1"/>
    <property type="molecule type" value="Transcribed_RNA"/>
</dbReference>